<sequence>MSTAPPVRVLTRHALTGAWLSNALPVTDLEYGPELSGPGELRGTLSPRLVSSNPTLADPGTTEIYVESEGQIEWGGLIWDVRAQGNDYTIEAASWSSYLQKRYDLDGQHGGRGPYAYTDRCQVIRNIWEYAQSIADGNLGVTVDSTTSTSTIGIPSDVHYSNAWDLKSLGDQVDELVSDQGTPEYTCTTAWNTDKTAVVKRIRLGWPRLGARRKDIEFSSGVNIIEEPEEALAGDDYAQVVIGTGAGDGSAKLRQISAVRNGRLRLEAAATFPEVNGNDVLKARVEWERAWRQTLGAIEQVTIRDTPAAPFGSWQVGDDVYTRVHNAWTSYTGWCRVTGWSIKPTARGGPQAVVTLRPAAMYTYGGQ</sequence>
<proteinExistence type="predicted"/>
<keyword evidence="2" id="KW-1185">Reference proteome</keyword>
<protein>
    <recommendedName>
        <fullName evidence="3">Minor tail protein</fullName>
    </recommendedName>
</protein>
<reference evidence="1 2" key="1">
    <citation type="submission" date="2023-09" db="EMBL/GenBank/DDBJ databases">
        <title>The genome sequence of Streptomyces anthocyanicus.</title>
        <authorList>
            <person name="Mo P."/>
        </authorList>
    </citation>
    <scope>NUCLEOTIDE SEQUENCE [LARGE SCALE GENOMIC DNA]</scope>
    <source>
        <strain evidence="1 2">JCM 4387</strain>
        <plasmid evidence="1 2">punmamed1</plasmid>
    </source>
</reference>
<keyword evidence="1" id="KW-0614">Plasmid</keyword>
<organism evidence="1 2">
    <name type="scientific">Streptomyces violaceus</name>
    <name type="common">Streptomyces venezuelae</name>
    <dbReference type="NCBI Taxonomy" id="1936"/>
    <lineage>
        <taxon>Bacteria</taxon>
        <taxon>Bacillati</taxon>
        <taxon>Actinomycetota</taxon>
        <taxon>Actinomycetes</taxon>
        <taxon>Kitasatosporales</taxon>
        <taxon>Streptomycetaceae</taxon>
        <taxon>Streptomyces</taxon>
    </lineage>
</organism>
<geneLocation type="plasmid" evidence="1 2">
    <name>punmamed1</name>
</geneLocation>
<evidence type="ECO:0008006" key="3">
    <source>
        <dbReference type="Google" id="ProtNLM"/>
    </source>
</evidence>
<accession>A0ABY9UMJ5</accession>
<gene>
    <name evidence="1" type="ORF">RI060_43150</name>
</gene>
<evidence type="ECO:0000313" key="2">
    <source>
        <dbReference type="Proteomes" id="UP001249394"/>
    </source>
</evidence>
<dbReference type="EMBL" id="CP134214">
    <property type="protein sequence ID" value="WND24121.1"/>
    <property type="molecule type" value="Genomic_DNA"/>
</dbReference>
<dbReference type="Proteomes" id="UP001249394">
    <property type="component" value="Plasmid punmamed1"/>
</dbReference>
<evidence type="ECO:0000313" key="1">
    <source>
        <dbReference type="EMBL" id="WND24121.1"/>
    </source>
</evidence>
<name>A0ABY9UMJ5_STRVL</name>